<gene>
    <name evidence="2" type="ORF">B2J93_5888</name>
</gene>
<dbReference type="Proteomes" id="UP000242519">
    <property type="component" value="Unassembled WGS sequence"/>
</dbReference>
<feature type="transmembrane region" description="Helical" evidence="1">
    <location>
        <begin position="75"/>
        <end position="103"/>
    </location>
</feature>
<evidence type="ECO:0000256" key="1">
    <source>
        <dbReference type="SAM" id="Phobius"/>
    </source>
</evidence>
<sequence length="173" mass="18940">MHQQTQACLPLARVAGDLRNSFAPVFRLSMLIAHRNRCNTHAPLPGISHAWRSGQWESPTLRSCFVSSYTTSTRLVIAGLVFPVPGVTVVLCFLYIAAVNVVISAIARLHYSAVSREFSMCGGFDWIPIHILPPLENGQKHFFICATSFASPSHQYGSNASGFLNTSGFQCNV</sequence>
<organism evidence="2 3">
    <name type="scientific">Diplocarpon coronariae</name>
    <dbReference type="NCBI Taxonomy" id="2795749"/>
    <lineage>
        <taxon>Eukaryota</taxon>
        <taxon>Fungi</taxon>
        <taxon>Dikarya</taxon>
        <taxon>Ascomycota</taxon>
        <taxon>Pezizomycotina</taxon>
        <taxon>Leotiomycetes</taxon>
        <taxon>Helotiales</taxon>
        <taxon>Drepanopezizaceae</taxon>
        <taxon>Diplocarpon</taxon>
    </lineage>
</organism>
<name>A0A218ZB74_9HELO</name>
<proteinExistence type="predicted"/>
<evidence type="ECO:0000313" key="2">
    <source>
        <dbReference type="EMBL" id="OWP04992.1"/>
    </source>
</evidence>
<dbReference type="EMBL" id="MZNU01000084">
    <property type="protein sequence ID" value="OWP04992.1"/>
    <property type="molecule type" value="Genomic_DNA"/>
</dbReference>
<comment type="caution">
    <text evidence="2">The sequence shown here is derived from an EMBL/GenBank/DDBJ whole genome shotgun (WGS) entry which is preliminary data.</text>
</comment>
<keyword evidence="3" id="KW-1185">Reference proteome</keyword>
<keyword evidence="1" id="KW-0472">Membrane</keyword>
<keyword evidence="1" id="KW-0812">Transmembrane</keyword>
<protein>
    <submittedName>
        <fullName evidence="2">Uncharacterized protein</fullName>
    </submittedName>
</protein>
<dbReference type="InParanoid" id="A0A218ZB74"/>
<reference evidence="2 3" key="1">
    <citation type="submission" date="2017-04" db="EMBL/GenBank/DDBJ databases">
        <title>Draft genome sequence of Marssonina coronaria NL1: causal agent of apple blotch.</title>
        <authorList>
            <person name="Cheng Q."/>
        </authorList>
    </citation>
    <scope>NUCLEOTIDE SEQUENCE [LARGE SCALE GENOMIC DNA]</scope>
    <source>
        <strain evidence="2 3">NL1</strain>
    </source>
</reference>
<evidence type="ECO:0000313" key="3">
    <source>
        <dbReference type="Proteomes" id="UP000242519"/>
    </source>
</evidence>
<accession>A0A218ZB74</accession>
<dbReference type="AlphaFoldDB" id="A0A218ZB74"/>
<keyword evidence="1" id="KW-1133">Transmembrane helix</keyword>